<protein>
    <recommendedName>
        <fullName evidence="5">ABC transporter substrate-binding protein</fullName>
    </recommendedName>
</protein>
<organism evidence="3 4">
    <name type="scientific">Buttiauxella agrestis ATCC 33320</name>
    <dbReference type="NCBI Taxonomy" id="1006004"/>
    <lineage>
        <taxon>Bacteria</taxon>
        <taxon>Pseudomonadati</taxon>
        <taxon>Pseudomonadota</taxon>
        <taxon>Gammaproteobacteria</taxon>
        <taxon>Enterobacterales</taxon>
        <taxon>Enterobacteriaceae</taxon>
        <taxon>Buttiauxella</taxon>
    </lineage>
</organism>
<keyword evidence="4" id="KW-1185">Reference proteome</keyword>
<comment type="caution">
    <text evidence="3">The sequence shown here is derived from an EMBL/GenBank/DDBJ whole genome shotgun (WGS) entry which is preliminary data.</text>
</comment>
<feature type="signal peptide" evidence="2">
    <location>
        <begin position="1"/>
        <end position="26"/>
    </location>
</feature>
<dbReference type="InterPro" id="IPR018389">
    <property type="entry name" value="DctP_fam"/>
</dbReference>
<dbReference type="Gene3D" id="3.40.190.170">
    <property type="entry name" value="Bacterial extracellular solute-binding protein, family 7"/>
    <property type="match status" value="1"/>
</dbReference>
<keyword evidence="1 2" id="KW-0732">Signal</keyword>
<dbReference type="GO" id="GO:0055085">
    <property type="term" value="P:transmembrane transport"/>
    <property type="evidence" value="ECO:0007669"/>
    <property type="project" value="InterPro"/>
</dbReference>
<dbReference type="PANTHER" id="PTHR33376">
    <property type="match status" value="1"/>
</dbReference>
<evidence type="ECO:0000313" key="4">
    <source>
        <dbReference type="Proteomes" id="UP000028653"/>
    </source>
</evidence>
<dbReference type="Pfam" id="PF03480">
    <property type="entry name" value="DctP"/>
    <property type="match status" value="1"/>
</dbReference>
<name>A0A085GG63_9ENTR</name>
<evidence type="ECO:0000256" key="2">
    <source>
        <dbReference type="SAM" id="SignalP"/>
    </source>
</evidence>
<dbReference type="NCBIfam" id="NF037995">
    <property type="entry name" value="TRAP_S1"/>
    <property type="match status" value="1"/>
</dbReference>
<dbReference type="Proteomes" id="UP000028653">
    <property type="component" value="Unassembled WGS sequence"/>
</dbReference>
<evidence type="ECO:0000313" key="3">
    <source>
        <dbReference type="EMBL" id="KFC82708.1"/>
    </source>
</evidence>
<feature type="chain" id="PRO_5001791235" description="ABC transporter substrate-binding protein" evidence="2">
    <location>
        <begin position="27"/>
        <end position="348"/>
    </location>
</feature>
<evidence type="ECO:0008006" key="5">
    <source>
        <dbReference type="Google" id="ProtNLM"/>
    </source>
</evidence>
<dbReference type="InterPro" id="IPR038404">
    <property type="entry name" value="TRAP_DctP_sf"/>
</dbReference>
<dbReference type="eggNOG" id="COG1638">
    <property type="taxonomic scope" value="Bacteria"/>
</dbReference>
<dbReference type="STRING" id="1006004.GBAG_1071"/>
<sequence length="348" mass="39035">MQRPFLARKILALFLTTLLMPTTVSAVQILKYSDHEPLGGMRTSFIKDVFFAEIEKESQGRLKVDAHWNSELARSYDALGVVKEGTVADMAIVVPEYTPKEFPLQQIFKSFPVGPTGARQVEFFRKAYATIPAFQAEVARQNVVNLFLATGYPVAFFSTKPLNKLDDITGQKWRSASFWHQDFLKNSGAIPVSMPWGEGIYDALKAGSLDGLMVNVDSGYELNVHKTAPNVLISKDLWLGHVYLLVMNKDTWNKLADEDKQAIQRAASKAYQTLGSVMDSSFDSMVDELAHNGVKIRQLSSTEVAHWESATQYQQVQEKWVKEQESKGVKEAGRTMDKVTALLKESMK</sequence>
<dbReference type="RefSeq" id="WP_034494011.1">
    <property type="nucleotide sequence ID" value="NZ_JMPI01000022.1"/>
</dbReference>
<evidence type="ECO:0000256" key="1">
    <source>
        <dbReference type="ARBA" id="ARBA00022729"/>
    </source>
</evidence>
<gene>
    <name evidence="3" type="ORF">GBAG_1071</name>
</gene>
<proteinExistence type="predicted"/>
<reference evidence="3 4" key="1">
    <citation type="submission" date="2014-05" db="EMBL/GenBank/DDBJ databases">
        <title>ATOL: Assembling a taxonomically balanced genome-scale reconstruction of the evolutionary history of the Enterobacteriaceae.</title>
        <authorList>
            <person name="Plunkett G.III."/>
            <person name="Neeno-Eckwall E.C."/>
            <person name="Glasner J.D."/>
            <person name="Perna N.T."/>
        </authorList>
    </citation>
    <scope>NUCLEOTIDE SEQUENCE [LARGE SCALE GENOMIC DNA]</scope>
    <source>
        <strain evidence="3 4">ATCC 33320</strain>
    </source>
</reference>
<accession>A0A085GG63</accession>
<dbReference type="EMBL" id="JMPI01000022">
    <property type="protein sequence ID" value="KFC82708.1"/>
    <property type="molecule type" value="Genomic_DNA"/>
</dbReference>
<dbReference type="OrthoDB" id="9769667at2"/>
<dbReference type="AlphaFoldDB" id="A0A085GG63"/>
<dbReference type="PANTHER" id="PTHR33376:SF15">
    <property type="entry name" value="BLL6794 PROTEIN"/>
    <property type="match status" value="1"/>
</dbReference>